<dbReference type="AlphaFoldDB" id="A0AAV2E6P4"/>
<proteinExistence type="predicted"/>
<feature type="region of interest" description="Disordered" evidence="1">
    <location>
        <begin position="1"/>
        <end position="21"/>
    </location>
</feature>
<feature type="compositionally biased region" description="Basic residues" evidence="1">
    <location>
        <begin position="1"/>
        <end position="10"/>
    </location>
</feature>
<gene>
    <name evidence="2" type="ORF">LTRI10_LOCUS22880</name>
</gene>
<evidence type="ECO:0000256" key="1">
    <source>
        <dbReference type="SAM" id="MobiDB-lite"/>
    </source>
</evidence>
<evidence type="ECO:0000313" key="2">
    <source>
        <dbReference type="EMBL" id="CAL1381504.1"/>
    </source>
</evidence>
<evidence type="ECO:0000313" key="3">
    <source>
        <dbReference type="Proteomes" id="UP001497516"/>
    </source>
</evidence>
<sequence length="99" mass="11165">MPILCHRHRTGPLSPDHNHTADDEFSATTMDTESAAVALVCYQQKVPFISRLQDLDSAMRSEIVEAIAMSSQIWSRDVWRRRFKAALPPTVSLIIPSPF</sequence>
<reference evidence="2 3" key="1">
    <citation type="submission" date="2024-04" db="EMBL/GenBank/DDBJ databases">
        <authorList>
            <person name="Fracassetti M."/>
        </authorList>
    </citation>
    <scope>NUCLEOTIDE SEQUENCE [LARGE SCALE GENOMIC DNA]</scope>
</reference>
<dbReference type="EMBL" id="OZ034817">
    <property type="protein sequence ID" value="CAL1381504.1"/>
    <property type="molecule type" value="Genomic_DNA"/>
</dbReference>
<organism evidence="2 3">
    <name type="scientific">Linum trigynum</name>
    <dbReference type="NCBI Taxonomy" id="586398"/>
    <lineage>
        <taxon>Eukaryota</taxon>
        <taxon>Viridiplantae</taxon>
        <taxon>Streptophyta</taxon>
        <taxon>Embryophyta</taxon>
        <taxon>Tracheophyta</taxon>
        <taxon>Spermatophyta</taxon>
        <taxon>Magnoliopsida</taxon>
        <taxon>eudicotyledons</taxon>
        <taxon>Gunneridae</taxon>
        <taxon>Pentapetalae</taxon>
        <taxon>rosids</taxon>
        <taxon>fabids</taxon>
        <taxon>Malpighiales</taxon>
        <taxon>Linaceae</taxon>
        <taxon>Linum</taxon>
    </lineage>
</organism>
<protein>
    <submittedName>
        <fullName evidence="2">Uncharacterized protein</fullName>
    </submittedName>
</protein>
<keyword evidence="3" id="KW-1185">Reference proteome</keyword>
<dbReference type="Proteomes" id="UP001497516">
    <property type="component" value="Chromosome 4"/>
</dbReference>
<accession>A0AAV2E6P4</accession>
<name>A0AAV2E6P4_9ROSI</name>